<dbReference type="CDD" id="cd06257">
    <property type="entry name" value="DnaJ"/>
    <property type="match status" value="1"/>
</dbReference>
<comment type="similarity">
    <text evidence="6">Belongs to the TIM14 family.</text>
</comment>
<gene>
    <name evidence="10" type="ORF">BST96_03465</name>
</gene>
<evidence type="ECO:0000256" key="1">
    <source>
        <dbReference type="ARBA" id="ARBA00004167"/>
    </source>
</evidence>
<dbReference type="SUPFAM" id="SSF46565">
    <property type="entry name" value="Chaperone J-domain"/>
    <property type="match status" value="1"/>
</dbReference>
<keyword evidence="11" id="KW-1185">Reference proteome</keyword>
<dbReference type="AlphaFoldDB" id="A0A1X9NNE9"/>
<evidence type="ECO:0000256" key="8">
    <source>
        <dbReference type="SAM" id="Phobius"/>
    </source>
</evidence>
<keyword evidence="5" id="KW-0143">Chaperone</keyword>
<accession>A0A1X9NNE9</accession>
<feature type="domain" description="J" evidence="9">
    <location>
        <begin position="94"/>
        <end position="147"/>
    </location>
</feature>
<evidence type="ECO:0000259" key="9">
    <source>
        <dbReference type="PROSITE" id="PS50076"/>
    </source>
</evidence>
<keyword evidence="3 8" id="KW-1133">Transmembrane helix</keyword>
<dbReference type="GO" id="GO:0016020">
    <property type="term" value="C:membrane"/>
    <property type="evidence" value="ECO:0007669"/>
    <property type="project" value="UniProtKB-SubCell"/>
</dbReference>
<sequence length="147" mass="16292">MRLLRNTPEEQKKSLYWKLGLSGLAIILVLLAVTGRIHWIGAMIGALIPIVRRSLPFLIKMFPLFQQYVGKGPQADPGGQSQPSQPTSDMNEESAYAMLGLQPGASKEDIVQAHRKMMQKVHPDRGGSDYLAAQINEAKELLIRNLS</sequence>
<proteinExistence type="inferred from homology"/>
<evidence type="ECO:0000256" key="4">
    <source>
        <dbReference type="ARBA" id="ARBA00023136"/>
    </source>
</evidence>
<comment type="subcellular location">
    <subcellularLocation>
        <location evidence="1">Membrane</location>
        <topology evidence="1">Single-pass membrane protein</topology>
    </subcellularLocation>
</comment>
<dbReference type="KEGG" id="osg:BST96_03465"/>
<keyword evidence="2 8" id="KW-0812">Transmembrane</keyword>
<evidence type="ECO:0000313" key="10">
    <source>
        <dbReference type="EMBL" id="ARN76287.1"/>
    </source>
</evidence>
<dbReference type="PANTHER" id="PTHR12763">
    <property type="match status" value="1"/>
</dbReference>
<dbReference type="Pfam" id="PF00226">
    <property type="entry name" value="DnaJ"/>
    <property type="match status" value="1"/>
</dbReference>
<name>A0A1X9NNE9_9GAMM</name>
<evidence type="ECO:0000256" key="2">
    <source>
        <dbReference type="ARBA" id="ARBA00022692"/>
    </source>
</evidence>
<evidence type="ECO:0000256" key="5">
    <source>
        <dbReference type="ARBA" id="ARBA00023186"/>
    </source>
</evidence>
<dbReference type="InterPro" id="IPR001623">
    <property type="entry name" value="DnaJ_domain"/>
</dbReference>
<dbReference type="InterPro" id="IPR036869">
    <property type="entry name" value="J_dom_sf"/>
</dbReference>
<evidence type="ECO:0000313" key="11">
    <source>
        <dbReference type="Proteomes" id="UP000193450"/>
    </source>
</evidence>
<reference evidence="10 11" key="1">
    <citation type="submission" date="2016-11" db="EMBL/GenBank/DDBJ databases">
        <title>Trade-off between light-utilization and light-protection in marine flavobacteria.</title>
        <authorList>
            <person name="Kumagai Y."/>
        </authorList>
    </citation>
    <scope>NUCLEOTIDE SEQUENCE [LARGE SCALE GENOMIC DNA]</scope>
    <source>
        <strain evidence="10 11">NBRC 107125</strain>
    </source>
</reference>
<evidence type="ECO:0000256" key="6">
    <source>
        <dbReference type="ARBA" id="ARBA00038105"/>
    </source>
</evidence>
<dbReference type="PANTHER" id="PTHR12763:SF28">
    <property type="entry name" value="GEO10507P1-RELATED"/>
    <property type="match status" value="1"/>
</dbReference>
<evidence type="ECO:0000256" key="7">
    <source>
        <dbReference type="SAM" id="MobiDB-lite"/>
    </source>
</evidence>
<dbReference type="EMBL" id="CP019343">
    <property type="protein sequence ID" value="ARN76287.1"/>
    <property type="molecule type" value="Genomic_DNA"/>
</dbReference>
<dbReference type="SMART" id="SM00271">
    <property type="entry name" value="DnaJ"/>
    <property type="match status" value="1"/>
</dbReference>
<protein>
    <recommendedName>
        <fullName evidence="9">J domain-containing protein</fullName>
    </recommendedName>
</protein>
<dbReference type="Gene3D" id="1.10.287.110">
    <property type="entry name" value="DnaJ domain"/>
    <property type="match status" value="1"/>
</dbReference>
<dbReference type="STRING" id="716816.BST96_03465"/>
<feature type="region of interest" description="Disordered" evidence="7">
    <location>
        <begin position="72"/>
        <end position="95"/>
    </location>
</feature>
<dbReference type="PROSITE" id="PS50076">
    <property type="entry name" value="DNAJ_2"/>
    <property type="match status" value="1"/>
</dbReference>
<evidence type="ECO:0000256" key="3">
    <source>
        <dbReference type="ARBA" id="ARBA00022989"/>
    </source>
</evidence>
<keyword evidence="4 8" id="KW-0472">Membrane</keyword>
<organism evidence="10 11">
    <name type="scientific">Oceanicoccus sagamiensis</name>
    <dbReference type="NCBI Taxonomy" id="716816"/>
    <lineage>
        <taxon>Bacteria</taxon>
        <taxon>Pseudomonadati</taxon>
        <taxon>Pseudomonadota</taxon>
        <taxon>Gammaproteobacteria</taxon>
        <taxon>Cellvibrionales</taxon>
        <taxon>Spongiibacteraceae</taxon>
        <taxon>Oceanicoccus</taxon>
    </lineage>
</organism>
<dbReference type="Proteomes" id="UP000193450">
    <property type="component" value="Chromosome"/>
</dbReference>
<feature type="compositionally biased region" description="Polar residues" evidence="7">
    <location>
        <begin position="79"/>
        <end position="89"/>
    </location>
</feature>
<dbReference type="RefSeq" id="WP_169713896.1">
    <property type="nucleotide sequence ID" value="NZ_CP019343.1"/>
</dbReference>
<feature type="transmembrane region" description="Helical" evidence="8">
    <location>
        <begin position="15"/>
        <end position="33"/>
    </location>
</feature>